<keyword evidence="7 9" id="KW-1133">Transmembrane helix</keyword>
<dbReference type="GO" id="GO:0015420">
    <property type="term" value="F:ABC-type vitamin B12 transporter activity"/>
    <property type="evidence" value="ECO:0007669"/>
    <property type="project" value="UniProtKB-UniRule"/>
</dbReference>
<keyword evidence="4 9" id="KW-1003">Cell membrane</keyword>
<evidence type="ECO:0000256" key="9">
    <source>
        <dbReference type="HAMAP-Rule" id="MF_00024"/>
    </source>
</evidence>
<keyword evidence="8 9" id="KW-0472">Membrane</keyword>
<keyword evidence="6 9" id="KW-0812">Transmembrane</keyword>
<dbReference type="HAMAP" id="MF_00024">
    <property type="entry name" value="CobD_CbiB"/>
    <property type="match status" value="1"/>
</dbReference>
<dbReference type="STRING" id="483218.BACPEC_01415"/>
<keyword evidence="11" id="KW-1185">Reference proteome</keyword>
<comment type="function">
    <text evidence="9">Converts cobyric acid to cobinamide by the addition of aminopropanol on the F carboxylic group.</text>
</comment>
<name>B7ATE5_9FIRM</name>
<evidence type="ECO:0000313" key="11">
    <source>
        <dbReference type="Proteomes" id="UP000003136"/>
    </source>
</evidence>
<dbReference type="AlphaFoldDB" id="B7ATE5"/>
<dbReference type="EMBL" id="ABVQ01000036">
    <property type="protein sequence ID" value="EEC56929.1"/>
    <property type="molecule type" value="Genomic_DNA"/>
</dbReference>
<dbReference type="InterPro" id="IPR004485">
    <property type="entry name" value="Cobalamin_biosynth_CobD/CbiB"/>
</dbReference>
<evidence type="ECO:0000256" key="3">
    <source>
        <dbReference type="ARBA" id="ARBA00006263"/>
    </source>
</evidence>
<dbReference type="NCBIfam" id="TIGR00380">
    <property type="entry name" value="cobal_cbiB"/>
    <property type="match status" value="1"/>
</dbReference>
<dbReference type="GO" id="GO:0009236">
    <property type="term" value="P:cobalamin biosynthetic process"/>
    <property type="evidence" value="ECO:0007669"/>
    <property type="project" value="UniProtKB-UniRule"/>
</dbReference>
<keyword evidence="5 9" id="KW-0169">Cobalamin biosynthesis</keyword>
<feature type="transmembrane region" description="Helical" evidence="9">
    <location>
        <begin position="218"/>
        <end position="238"/>
    </location>
</feature>
<comment type="caution">
    <text evidence="10">The sequence shown here is derived from an EMBL/GenBank/DDBJ whole genome shotgun (WGS) entry which is preliminary data.</text>
</comment>
<dbReference type="HOGENOM" id="CLU_054212_0_0_9"/>
<comment type="pathway">
    <text evidence="2 9">Cofactor biosynthesis; adenosylcobalamin biosynthesis.</text>
</comment>
<dbReference type="UniPathway" id="UPA00148"/>
<evidence type="ECO:0000256" key="1">
    <source>
        <dbReference type="ARBA" id="ARBA00004651"/>
    </source>
</evidence>
<feature type="transmembrane region" description="Helical" evidence="9">
    <location>
        <begin position="58"/>
        <end position="81"/>
    </location>
</feature>
<dbReference type="GO" id="GO:0048472">
    <property type="term" value="F:threonine-phosphate decarboxylase activity"/>
    <property type="evidence" value="ECO:0007669"/>
    <property type="project" value="InterPro"/>
</dbReference>
<comment type="similarity">
    <text evidence="3 9">Belongs to the CobD/CbiB family.</text>
</comment>
<feature type="transmembrane region" description="Helical" evidence="9">
    <location>
        <begin position="87"/>
        <end position="104"/>
    </location>
</feature>
<evidence type="ECO:0000256" key="4">
    <source>
        <dbReference type="ARBA" id="ARBA00022475"/>
    </source>
</evidence>
<dbReference type="Proteomes" id="UP000003136">
    <property type="component" value="Unassembled WGS sequence"/>
</dbReference>
<proteinExistence type="inferred from homology"/>
<comment type="subcellular location">
    <subcellularLocation>
        <location evidence="1 9">Cell membrane</location>
        <topology evidence="1 9">Multi-pass membrane protein</topology>
    </subcellularLocation>
</comment>
<feature type="transmembrane region" description="Helical" evidence="9">
    <location>
        <begin position="302"/>
        <end position="321"/>
    </location>
</feature>
<evidence type="ECO:0000256" key="6">
    <source>
        <dbReference type="ARBA" id="ARBA00022692"/>
    </source>
</evidence>
<gene>
    <name evidence="9" type="primary">cobD</name>
    <name evidence="10" type="ORF">BACPEC_01415</name>
</gene>
<evidence type="ECO:0000313" key="10">
    <source>
        <dbReference type="EMBL" id="EEC56929.1"/>
    </source>
</evidence>
<protein>
    <recommendedName>
        <fullName evidence="9">Cobalamin biosynthesis protein CobD</fullName>
    </recommendedName>
</protein>
<dbReference type="PANTHER" id="PTHR34308">
    <property type="entry name" value="COBALAMIN BIOSYNTHESIS PROTEIN CBIB"/>
    <property type="match status" value="1"/>
</dbReference>
<evidence type="ECO:0000256" key="2">
    <source>
        <dbReference type="ARBA" id="ARBA00004953"/>
    </source>
</evidence>
<dbReference type="Pfam" id="PF03186">
    <property type="entry name" value="CobD_Cbib"/>
    <property type="match status" value="1"/>
</dbReference>
<accession>B7ATE5</accession>
<dbReference type="GO" id="GO:0005886">
    <property type="term" value="C:plasma membrane"/>
    <property type="evidence" value="ECO:0007669"/>
    <property type="project" value="UniProtKB-SubCell"/>
</dbReference>
<evidence type="ECO:0000256" key="8">
    <source>
        <dbReference type="ARBA" id="ARBA00023136"/>
    </source>
</evidence>
<feature type="transmembrane region" description="Helical" evidence="9">
    <location>
        <begin position="162"/>
        <end position="180"/>
    </location>
</feature>
<dbReference type="eggNOG" id="COG1270">
    <property type="taxonomic scope" value="Bacteria"/>
</dbReference>
<organism evidence="10 11">
    <name type="scientific">[Bacteroides] pectinophilus ATCC 43243</name>
    <dbReference type="NCBI Taxonomy" id="483218"/>
    <lineage>
        <taxon>Bacteria</taxon>
        <taxon>Bacillati</taxon>
        <taxon>Bacillota</taxon>
        <taxon>Clostridia</taxon>
        <taxon>Eubacteriales</taxon>
    </lineage>
</organism>
<evidence type="ECO:0000256" key="7">
    <source>
        <dbReference type="ARBA" id="ARBA00022989"/>
    </source>
</evidence>
<dbReference type="PANTHER" id="PTHR34308:SF1">
    <property type="entry name" value="COBALAMIN BIOSYNTHESIS PROTEIN CBIB"/>
    <property type="match status" value="1"/>
</dbReference>
<evidence type="ECO:0000256" key="5">
    <source>
        <dbReference type="ARBA" id="ARBA00022573"/>
    </source>
</evidence>
<sequence>MREWIIMQMLALPAAFILDMILGDPHTGMHPICLIGNLIAMLDSALNKENVSRKRKIARGALTAAAVIVISTAFPLIIEIISFNINIWLFFVAETVMDYFVIAAKSLKKESMLVCAAMEAGDTEGARRAVSMIVGRDTKVLDKEGIIKAAVETVAENSSDGVIAPVFYTALCGAAGGFFYKSVNTMDSMLGYINDRYEAFGKAAARLDDVLNYIPSRLSALFIIAAAKFTGLNAAGAWKIFRRDRMKHASPNSAQTESACAGALDVRLAGNAWYGGVLHEKPYIGDDIRPIEPEDIRKTCRLMYAASAAAIVIFGTAAGFLKSFLF</sequence>
<reference evidence="10 11" key="2">
    <citation type="submission" date="2008-11" db="EMBL/GenBank/DDBJ databases">
        <authorList>
            <person name="Fulton L."/>
            <person name="Clifton S."/>
            <person name="Fulton B."/>
            <person name="Xu J."/>
            <person name="Minx P."/>
            <person name="Pepin K.H."/>
            <person name="Johnson M."/>
            <person name="Bhonagiri V."/>
            <person name="Nash W.E."/>
            <person name="Mardis E.R."/>
            <person name="Wilson R.K."/>
        </authorList>
    </citation>
    <scope>NUCLEOTIDE SEQUENCE [LARGE SCALE GENOMIC DNA]</scope>
    <source>
        <strain evidence="10 11">ATCC 43243</strain>
    </source>
</reference>
<reference evidence="10 11" key="1">
    <citation type="submission" date="2008-11" db="EMBL/GenBank/DDBJ databases">
        <title>Draft genome sequence of Bacteroides pectinophilus (ATCC 43243).</title>
        <authorList>
            <person name="Sudarsanam P."/>
            <person name="Ley R."/>
            <person name="Guruge J."/>
            <person name="Turnbaugh P.J."/>
            <person name="Mahowald M."/>
            <person name="Liep D."/>
            <person name="Gordon J."/>
        </authorList>
    </citation>
    <scope>NUCLEOTIDE SEQUENCE [LARGE SCALE GENOMIC DNA]</scope>
    <source>
        <strain evidence="10 11">ATCC 43243</strain>
    </source>
</reference>